<sequence>MTGCATESVKGGQITVKSAANPSFTRTLTVNGYLPIGQENSVAATAIYRVDSDNVGTLRVTFIGGDLSRDSTKANNTVPIVSGTNAKVVIINAGGEDWTTTSSGVFTRLA</sequence>
<evidence type="ECO:0008006" key="3">
    <source>
        <dbReference type="Google" id="ProtNLM"/>
    </source>
</evidence>
<keyword evidence="2" id="KW-1185">Reference proteome</keyword>
<gene>
    <name evidence="1" type="ORF">FOC37_09210</name>
</gene>
<evidence type="ECO:0000313" key="1">
    <source>
        <dbReference type="EMBL" id="QGR70542.1"/>
    </source>
</evidence>
<accession>A0ABX6F678</accession>
<dbReference type="EMBL" id="CP046294">
    <property type="protein sequence ID" value="QGR70542.1"/>
    <property type="molecule type" value="Genomic_DNA"/>
</dbReference>
<protein>
    <recommendedName>
        <fullName evidence="3">Lipoprotein</fullName>
    </recommendedName>
</protein>
<dbReference type="RefSeq" id="WP_032905685.1">
    <property type="nucleotide sequence ID" value="NZ_CBCSII010000015.1"/>
</dbReference>
<reference evidence="1 2" key="1">
    <citation type="submission" date="2019-11" db="EMBL/GenBank/DDBJ databases">
        <title>FDA dAtabase for Regulatory Grade micrObial Sequences (FDA-ARGOS): Supporting development and validation of Infectious Disease Dx tests.</title>
        <authorList>
            <person name="Patel R."/>
            <person name="Rucinski S."/>
            <person name="Tallon L."/>
            <person name="Sadzewicz L."/>
            <person name="Vavikolanu K."/>
            <person name="Mehta A."/>
            <person name="Aluvathingal J."/>
            <person name="Nadendla S."/>
            <person name="Nandy P."/>
            <person name="Geyer C."/>
            <person name="Yan Y."/>
            <person name="Sichtig H."/>
        </authorList>
    </citation>
    <scope>NUCLEOTIDE SEQUENCE [LARGE SCALE GENOMIC DNA]</scope>
    <source>
        <strain evidence="1 2">FDAARGOS_729</strain>
    </source>
</reference>
<dbReference type="Proteomes" id="UP000424966">
    <property type="component" value="Chromosome"/>
</dbReference>
<name>A0ABX6F678_YERIN</name>
<dbReference type="GeneID" id="58046438"/>
<proteinExistence type="predicted"/>
<organism evidence="1 2">
    <name type="scientific">Yersinia intermedia</name>
    <dbReference type="NCBI Taxonomy" id="631"/>
    <lineage>
        <taxon>Bacteria</taxon>
        <taxon>Pseudomonadati</taxon>
        <taxon>Pseudomonadota</taxon>
        <taxon>Gammaproteobacteria</taxon>
        <taxon>Enterobacterales</taxon>
        <taxon>Yersiniaceae</taxon>
        <taxon>Yersinia</taxon>
    </lineage>
</organism>
<evidence type="ECO:0000313" key="2">
    <source>
        <dbReference type="Proteomes" id="UP000424966"/>
    </source>
</evidence>